<dbReference type="EMBL" id="PHAO01000001">
    <property type="protein sequence ID" value="PKN02702.1"/>
    <property type="molecule type" value="Genomic_DNA"/>
</dbReference>
<feature type="transmembrane region" description="Helical" evidence="1">
    <location>
        <begin position="31"/>
        <end position="47"/>
    </location>
</feature>
<comment type="caution">
    <text evidence="2">The sequence shown here is derived from an EMBL/GenBank/DDBJ whole genome shotgun (WGS) entry which is preliminary data.</text>
</comment>
<keyword evidence="1" id="KW-0472">Membrane</keyword>
<evidence type="ECO:0000313" key="2">
    <source>
        <dbReference type="EMBL" id="PKN02702.1"/>
    </source>
</evidence>
<gene>
    <name evidence="2" type="ORF">CVU76_01550</name>
</gene>
<dbReference type="AlphaFoldDB" id="A0A2N2F3D1"/>
<keyword evidence="1" id="KW-0812">Transmembrane</keyword>
<proteinExistence type="predicted"/>
<organism evidence="2 3">
    <name type="scientific">Candidatus Dojkabacteria bacterium HGW-Dojkabacteria-1</name>
    <dbReference type="NCBI Taxonomy" id="2013761"/>
    <lineage>
        <taxon>Bacteria</taxon>
        <taxon>Candidatus Dojkabacteria</taxon>
    </lineage>
</organism>
<feature type="transmembrane region" description="Helical" evidence="1">
    <location>
        <begin position="6"/>
        <end position="24"/>
    </location>
</feature>
<sequence>MDLLKYIIVGVGCLFVSLILSIMVRNILAGVGFAILSFGGYILWNYFNAAKNDPPKSPFDNTPTDN</sequence>
<evidence type="ECO:0000256" key="1">
    <source>
        <dbReference type="SAM" id="Phobius"/>
    </source>
</evidence>
<protein>
    <submittedName>
        <fullName evidence="2">Uncharacterized protein</fullName>
    </submittedName>
</protein>
<reference evidence="2 3" key="1">
    <citation type="journal article" date="2017" name="ISME J.">
        <title>Potential for microbial H2 and metal transformations associated with novel bacteria and archaea in deep terrestrial subsurface sediments.</title>
        <authorList>
            <person name="Hernsdorf A.W."/>
            <person name="Amano Y."/>
            <person name="Miyakawa K."/>
            <person name="Ise K."/>
            <person name="Suzuki Y."/>
            <person name="Anantharaman K."/>
            <person name="Probst A."/>
            <person name="Burstein D."/>
            <person name="Thomas B.C."/>
            <person name="Banfield J.F."/>
        </authorList>
    </citation>
    <scope>NUCLEOTIDE SEQUENCE [LARGE SCALE GENOMIC DNA]</scope>
    <source>
        <strain evidence="2">HGW-Dojkabacteria-1</strain>
    </source>
</reference>
<dbReference type="Proteomes" id="UP000233417">
    <property type="component" value="Unassembled WGS sequence"/>
</dbReference>
<keyword evidence="1" id="KW-1133">Transmembrane helix</keyword>
<evidence type="ECO:0000313" key="3">
    <source>
        <dbReference type="Proteomes" id="UP000233417"/>
    </source>
</evidence>
<name>A0A2N2F3D1_9BACT</name>
<accession>A0A2N2F3D1</accession>